<protein>
    <submittedName>
        <fullName evidence="1">Uncharacterized protein</fullName>
    </submittedName>
</protein>
<reference evidence="1 2" key="1">
    <citation type="submission" date="2020-08" db="EMBL/GenBank/DDBJ databases">
        <title>Genomic Encyclopedia of Type Strains, Phase IV (KMG-IV): sequencing the most valuable type-strain genomes for metagenomic binning, comparative biology and taxonomic classification.</title>
        <authorList>
            <person name="Goeker M."/>
        </authorList>
    </citation>
    <scope>NUCLEOTIDE SEQUENCE [LARGE SCALE GENOMIC DNA]</scope>
    <source>
        <strain evidence="1 2">DSM 21431</strain>
    </source>
</reference>
<proteinExistence type="predicted"/>
<sequence length="45" mass="5240">MRRQGLGRLGRWLGRRGSGVWGKRWWRRFGKGGEEHEACIDGSKI</sequence>
<dbReference type="Proteomes" id="UP000548119">
    <property type="component" value="Unassembled WGS sequence"/>
</dbReference>
<gene>
    <name evidence="1" type="ORF">GGR10_000586</name>
</gene>
<comment type="caution">
    <text evidence="1">The sequence shown here is derived from an EMBL/GenBank/DDBJ whole genome shotgun (WGS) entry which is preliminary data.</text>
</comment>
<dbReference type="EMBL" id="JACJIR010000002">
    <property type="protein sequence ID" value="MBA9082745.1"/>
    <property type="molecule type" value="Genomic_DNA"/>
</dbReference>
<evidence type="ECO:0000313" key="2">
    <source>
        <dbReference type="Proteomes" id="UP000548119"/>
    </source>
</evidence>
<name>A0ABR6E2F7_9HYPH</name>
<evidence type="ECO:0000313" key="1">
    <source>
        <dbReference type="EMBL" id="MBA9082745.1"/>
    </source>
</evidence>
<organism evidence="1 2">
    <name type="scientific">Bartonella chomelii</name>
    <dbReference type="NCBI Taxonomy" id="236402"/>
    <lineage>
        <taxon>Bacteria</taxon>
        <taxon>Pseudomonadati</taxon>
        <taxon>Pseudomonadota</taxon>
        <taxon>Alphaproteobacteria</taxon>
        <taxon>Hyphomicrobiales</taxon>
        <taxon>Bartonellaceae</taxon>
        <taxon>Bartonella</taxon>
    </lineage>
</organism>
<keyword evidence="2" id="KW-1185">Reference proteome</keyword>
<accession>A0ABR6E2F7</accession>
<dbReference type="RefSeq" id="WP_182479807.1">
    <property type="nucleotide sequence ID" value="NZ_CAWPNC010000002.1"/>
</dbReference>